<accession>A0A812R2B0</accession>
<dbReference type="Pfam" id="PF00225">
    <property type="entry name" value="Kinesin"/>
    <property type="match status" value="1"/>
</dbReference>
<evidence type="ECO:0000313" key="29">
    <source>
        <dbReference type="Proteomes" id="UP000649617"/>
    </source>
</evidence>
<keyword evidence="20" id="KW-0137">Centromere</keyword>
<dbReference type="GO" id="GO:0019243">
    <property type="term" value="P:methylglyoxal catabolic process to D-lactate via S-lactoyl-glutathione"/>
    <property type="evidence" value="ECO:0007669"/>
    <property type="project" value="InterPro"/>
</dbReference>
<dbReference type="Pfam" id="PF01422">
    <property type="entry name" value="zf-NF-X1"/>
    <property type="match status" value="4"/>
</dbReference>
<evidence type="ECO:0000256" key="21">
    <source>
        <dbReference type="PROSITE-ProRule" id="PRU00175"/>
    </source>
</evidence>
<evidence type="ECO:0000259" key="26">
    <source>
        <dbReference type="PROSITE" id="PS50067"/>
    </source>
</evidence>
<dbReference type="InterPro" id="IPR036866">
    <property type="entry name" value="RibonucZ/Hydroxyglut_hydro"/>
</dbReference>
<feature type="coiled-coil region" evidence="23">
    <location>
        <begin position="1123"/>
        <end position="1193"/>
    </location>
</feature>
<dbReference type="Proteomes" id="UP000649617">
    <property type="component" value="Unassembled WGS sequence"/>
</dbReference>
<evidence type="ECO:0000256" key="24">
    <source>
        <dbReference type="SAM" id="MobiDB-lite"/>
    </source>
</evidence>
<comment type="similarity">
    <text evidence="22">Belongs to the TRAFAC class myosin-kinesin ATPase superfamily. Kinesin family.</text>
</comment>
<evidence type="ECO:0000256" key="4">
    <source>
        <dbReference type="ARBA" id="ARBA00005498"/>
    </source>
</evidence>
<evidence type="ECO:0000256" key="13">
    <source>
        <dbReference type="ARBA" id="ARBA00022801"/>
    </source>
</evidence>
<dbReference type="GO" id="GO:0031262">
    <property type="term" value="C:Ndc80 complex"/>
    <property type="evidence" value="ECO:0007669"/>
    <property type="project" value="InterPro"/>
</dbReference>
<dbReference type="PANTHER" id="PTHR12360">
    <property type="entry name" value="NUCLEAR TRANSCRIPTION FACTOR, X-BOX BINDING 1 NFX1"/>
    <property type="match status" value="1"/>
</dbReference>
<comment type="caution">
    <text evidence="28">The sequence shown here is derived from an EMBL/GenBank/DDBJ whole genome shotgun (WGS) entry which is preliminary data.</text>
</comment>
<comment type="cofactor">
    <cofactor evidence="1">
        <name>Zn(2+)</name>
        <dbReference type="ChEBI" id="CHEBI:29105"/>
    </cofactor>
</comment>
<keyword evidence="22" id="KW-0067">ATP-binding</keyword>
<dbReference type="SUPFAM" id="SSF56281">
    <property type="entry name" value="Metallo-hydrolase/oxidoreductase"/>
    <property type="match status" value="1"/>
</dbReference>
<evidence type="ECO:0000256" key="15">
    <source>
        <dbReference type="ARBA" id="ARBA00023015"/>
    </source>
</evidence>
<keyword evidence="19" id="KW-0131">Cell cycle</keyword>
<evidence type="ECO:0000256" key="20">
    <source>
        <dbReference type="ARBA" id="ARBA00023328"/>
    </source>
</evidence>
<comment type="similarity">
    <text evidence="6">Belongs to the NFX1 family.</text>
</comment>
<evidence type="ECO:0000256" key="1">
    <source>
        <dbReference type="ARBA" id="ARBA00001947"/>
    </source>
</evidence>
<dbReference type="Pfam" id="PF00753">
    <property type="entry name" value="Lactamase_B"/>
    <property type="match status" value="1"/>
</dbReference>
<keyword evidence="17" id="KW-0804">Transcription</keyword>
<dbReference type="CDD" id="cd06008">
    <property type="entry name" value="NF-X1-zinc-finger"/>
    <property type="match status" value="4"/>
</dbReference>
<organism evidence="28 29">
    <name type="scientific">Symbiodinium pilosum</name>
    <name type="common">Dinoflagellate</name>
    <dbReference type="NCBI Taxonomy" id="2952"/>
    <lineage>
        <taxon>Eukaryota</taxon>
        <taxon>Sar</taxon>
        <taxon>Alveolata</taxon>
        <taxon>Dinophyceae</taxon>
        <taxon>Suessiales</taxon>
        <taxon>Symbiodiniaceae</taxon>
        <taxon>Symbiodinium</taxon>
    </lineage>
</organism>
<feature type="region of interest" description="Disordered" evidence="24">
    <location>
        <begin position="1642"/>
        <end position="1755"/>
    </location>
</feature>
<dbReference type="GO" id="GO:0000977">
    <property type="term" value="F:RNA polymerase II transcription regulatory region sequence-specific DNA binding"/>
    <property type="evidence" value="ECO:0007669"/>
    <property type="project" value="TreeGrafter"/>
</dbReference>
<dbReference type="InterPro" id="IPR000967">
    <property type="entry name" value="Znf_NFX1"/>
</dbReference>
<feature type="compositionally biased region" description="Basic residues" evidence="24">
    <location>
        <begin position="1710"/>
        <end position="1727"/>
    </location>
</feature>
<gene>
    <name evidence="28" type="primary">nfx1</name>
    <name evidence="28" type="ORF">SPIL2461_LOCUS10250</name>
</gene>
<feature type="domain" description="Kinesin motor" evidence="26">
    <location>
        <begin position="774"/>
        <end position="1114"/>
    </location>
</feature>
<dbReference type="Gene3D" id="1.10.418.60">
    <property type="entry name" value="Ncd80 complex, Nuf2 subunit"/>
    <property type="match status" value="1"/>
</dbReference>
<reference evidence="28" key="1">
    <citation type="submission" date="2021-02" db="EMBL/GenBank/DDBJ databases">
        <authorList>
            <person name="Dougan E. K."/>
            <person name="Rhodes N."/>
            <person name="Thang M."/>
            <person name="Chan C."/>
        </authorList>
    </citation>
    <scope>NUCLEOTIDE SEQUENCE</scope>
</reference>
<dbReference type="InterPro" id="IPR017782">
    <property type="entry name" value="Hydroxyacylglutathione_Hdrlase"/>
</dbReference>
<evidence type="ECO:0000256" key="12">
    <source>
        <dbReference type="ARBA" id="ARBA00022776"/>
    </source>
</evidence>
<dbReference type="InterPro" id="IPR005549">
    <property type="entry name" value="Kinetochore_Nuf2_N"/>
</dbReference>
<dbReference type="InterPro" id="IPR019787">
    <property type="entry name" value="Znf_PHD-finger"/>
</dbReference>
<keyword evidence="12" id="KW-0498">Mitosis</keyword>
<keyword evidence="15" id="KW-0805">Transcription regulation</keyword>
<feature type="compositionally biased region" description="Low complexity" evidence="24">
    <location>
        <begin position="1692"/>
        <end position="1702"/>
    </location>
</feature>
<dbReference type="NCBIfam" id="TIGR03413">
    <property type="entry name" value="GSH_gloB"/>
    <property type="match status" value="1"/>
</dbReference>
<feature type="domain" description="PHD-type" evidence="25">
    <location>
        <begin position="1784"/>
        <end position="1840"/>
    </location>
</feature>
<sequence>MLKGFAFKILPPKDITGVLNMIGVHPAVVTENIDRPSADNAMAFFNALAEFGYDMDSQQVKAQMPAVTPHPEIYDEAMDFLTIFKLSRQLAMINLVDDFNFKDFWEPIPKRFRALLSGMINFCRYKEAKVVVITGMKEDVQALDSTRLEMVDKLNQIDVELDAAKDRHNSELQDMWNAENEAAEAKAVNDKLARQRNSADRVVEDAEKKRAAVKERVRQGEQRIEQLREQVNALQSQIAESPEGLEKEIEELKSGVCQLKAVLEEKANQRRAHTQRDQVFCRLLRHLESYKDELSRVGSVAASADSAKQRATAAREELVRLRQSLEAAKQDGSELEQSLKCVAGDNERAKQVHAERMEQLEVRRQAALQQHQELQAKRTEEQRQLHQLQSQRLELEAEVAAVRRAHAAEMGELRVMWKAVLDKAESYNLSLEALFHEHSDLVHRCCNYTLSLYPLCPSIVCDDEKGNADWIDSCLELQDLLQVASKDSTLQDASASATTGLCPAEQVIEKGSAVHCVSAYEGVLILGSDGVFDNLFLDEIVEICNEILPAPSANHFSPMPAQYLSQAAQRIVKESHAKSDCVNGQFLDTPIGKGGKVDDTSVVVGEIIEWTEAHTQIWSEVRRNRRWKDVISCGGLQCGVAARHPCSCEGDDDERSRFRGRSIVSVIVPAPRRDGSSEEEALTLGMLSRFLSPGKRLLQLERGILLQSKVDHCIVDDIQRPERRKQGARGWEHTPHPGVVCTTSFGVDRLLVHPTSSFDSQRWQQCVMDKTDEAVFVGVRLRPFLSYETRQQCLTASENVISVVGEYPDKKRKDFGFDCAMDSTDSSKPGYVSQEKCYELMGRRMVQHSISGYHTCLFCYGQTGSGKTFSFMGKKNESEQGLLPRLLRDLFGQVESLRSLGGQVHCRAQMLEVYNEKVRDLLEEKDKPKAPEIHVHPTVGVYVDGATDTQIETHEHLQKLIETGLSRASVAATMRNAQSSRGHTIFRLLLEKHEEDHTVVSSEVFCVDLAGRENEKTTKVTGENFVELTFINRSLMWLAQCIQGLGKQARQRSNSEELDGPSRARFRNSKLTLLLSNALTGNSKTCLLGTLSPAAISLDESYVTLNFASTVKSIKVTATRVAKVDKDSLIQSLNEELRSLKDQLNSATPRNAQDLDSQAGFIHNIMESYRARWEEAQKNADMLRRQKDDALQNLAISRWRFARATLKNQLREARPEGRMALIDGPGTGGTVPSTAPAQTADNLYFEAQLETLEPGWHEPPLSERKASHDTASPRLEALRHLPPAASAEVGAWLQHWRTPAVDSFLFAMRRVTRQTCDMEGEPVAEGEFGPETCILWKESGHLFIKPMGIVLLPSAAMEVNGVRLVRAEAKELLHQDFVVLGHSFRFFVFTKPDPTVQALLFSRRAEEGGANESTNSVIRGILAERSCSPLEMERARRYLHALEEDMVSSSSSKEDFLKTAMMARNMVEEAKALSTSLRPHDGLSYDLLTLSPVLSLHELGMPGMPSLCVRVMRRGQGALIRKEALLPGLTSTALTLILVVNAPGATTCAGFCGTDHSAASIFLRVITAHSSAKRAKFGASLCFSLTNLTIDQHASSCGTVKFKEATTAWSGRSAGAMQARAASDVALSVVLPLPLKRTAESLRSEPAIGDSKGSGSGRSSRRNRAFRNGSGQQGGSRWVPSVNAGVREQGEAQETQDAQAQELPGEPKRSSKGKGKGKSRSKGKGKGRSTGDGISTGEAAAIDAEDDVQETVPKASIQLQPRRRYGSSTGTVAERLADQLSRGSYDCMICLTKVKPSHPIWSCDQCWAAFHLKCIRSWVRRCNNDSGPEFEWACPGCRYHRVDRLPEYTCYCKKMPEPALNPHWLAHSCGEVCERTRGCPHPCPELCHPGPCPRCTAVGGPGSCYCGREQTETTRCGDPKRWSCGQPCGRALACGQHSCKARCHDGPCPPCSETSWEACFCGKKEELRLCGQASFSCRQPCGKCLQCQEHYCERECHSGECGSCRKDPDSWGDRCACGKTSNCSSESSRPRLVKFVGWRTRCSQPLALCKQTCGKRHDRCSHTCELKCHEGACGDCKVKVQRDCRCGRTRREAVCSAGAELLCDKVCRTKKTCGYLLIDDTKKIAACVDPAEAHLVLAKAKEEGVEIVAVLTTHHHYDHAGGNAEMVKQVPGIKVYGGRIDNVAACTDPLEHGDKFNIGSIEVSALHTPGHTRGSICYHCYDTPDKEGLVFTGDTLFVAGCGRMFESTPEEFHNSLVRVLGALPPETQVYVGHEYTVKNLQFAVAVETTNKNLEQMLTWAQEQKVQRKFTVPSTMRNEWLINPFLRSADDSMRSVCPGCSPVEAEASA</sequence>
<dbReference type="EMBL" id="CAJNIZ010018779">
    <property type="protein sequence ID" value="CAE7415828.1"/>
    <property type="molecule type" value="Genomic_DNA"/>
</dbReference>
<evidence type="ECO:0000256" key="18">
    <source>
        <dbReference type="ARBA" id="ARBA00023242"/>
    </source>
</evidence>
<evidence type="ECO:0000256" key="10">
    <source>
        <dbReference type="ARBA" id="ARBA00022737"/>
    </source>
</evidence>
<keyword evidence="10" id="KW-0677">Repeat</keyword>
<keyword evidence="14" id="KW-0862">Zinc</keyword>
<dbReference type="SMART" id="SM00129">
    <property type="entry name" value="KISc"/>
    <property type="match status" value="1"/>
</dbReference>
<dbReference type="Pfam" id="PF03800">
    <property type="entry name" value="Nuf2"/>
    <property type="match status" value="1"/>
</dbReference>
<dbReference type="GO" id="GO:0008017">
    <property type="term" value="F:microtubule binding"/>
    <property type="evidence" value="ECO:0007669"/>
    <property type="project" value="InterPro"/>
</dbReference>
<dbReference type="InterPro" id="IPR038275">
    <property type="entry name" value="Nuf2_N_sf"/>
</dbReference>
<feature type="coiled-coil region" evidence="23">
    <location>
        <begin position="304"/>
        <end position="405"/>
    </location>
</feature>
<protein>
    <submittedName>
        <fullName evidence="28">Nfx1 protein</fullName>
    </submittedName>
</protein>
<evidence type="ECO:0000256" key="19">
    <source>
        <dbReference type="ARBA" id="ARBA00023306"/>
    </source>
</evidence>
<keyword evidence="22" id="KW-0505">Motor protein</keyword>
<dbReference type="PROSITE" id="PS50016">
    <property type="entry name" value="ZF_PHD_2"/>
    <property type="match status" value="1"/>
</dbReference>
<dbReference type="SMART" id="SM00849">
    <property type="entry name" value="Lactamase_B"/>
    <property type="match status" value="1"/>
</dbReference>
<dbReference type="GO" id="GO:0007018">
    <property type="term" value="P:microtubule-based movement"/>
    <property type="evidence" value="ECO:0007669"/>
    <property type="project" value="InterPro"/>
</dbReference>
<evidence type="ECO:0000256" key="8">
    <source>
        <dbReference type="ARBA" id="ARBA00022618"/>
    </source>
</evidence>
<dbReference type="PANTHER" id="PTHR12360:SF12">
    <property type="entry name" value="TRANSCRIPTIONAL REPRESSOR NF-X1"/>
    <property type="match status" value="1"/>
</dbReference>
<dbReference type="InterPro" id="IPR001752">
    <property type="entry name" value="Kinesin_motor_dom"/>
</dbReference>
<dbReference type="GO" id="GO:0051301">
    <property type="term" value="P:cell division"/>
    <property type="evidence" value="ECO:0007669"/>
    <property type="project" value="UniProtKB-KW"/>
</dbReference>
<dbReference type="PRINTS" id="PR00380">
    <property type="entry name" value="KINESINHEAVY"/>
</dbReference>
<dbReference type="GO" id="GO:0008270">
    <property type="term" value="F:zinc ion binding"/>
    <property type="evidence" value="ECO:0007669"/>
    <property type="project" value="UniProtKB-KW"/>
</dbReference>
<dbReference type="GO" id="GO:0005634">
    <property type="term" value="C:nucleus"/>
    <property type="evidence" value="ECO:0007669"/>
    <property type="project" value="UniProtKB-SubCell"/>
</dbReference>
<evidence type="ECO:0000256" key="14">
    <source>
        <dbReference type="ARBA" id="ARBA00022833"/>
    </source>
</evidence>
<dbReference type="OrthoDB" id="6512771at2759"/>
<dbReference type="InterPro" id="IPR035680">
    <property type="entry name" value="Clx_II_MBL"/>
</dbReference>
<keyword evidence="8" id="KW-0132">Cell division</keyword>
<proteinExistence type="inferred from homology"/>
<keyword evidence="11 21" id="KW-0863">Zinc-finger</keyword>
<dbReference type="GO" id="GO:0003777">
    <property type="term" value="F:microtubule motor activity"/>
    <property type="evidence" value="ECO:0007669"/>
    <property type="project" value="InterPro"/>
</dbReference>
<keyword evidence="13" id="KW-0378">Hydrolase</keyword>
<keyword evidence="16 23" id="KW-0175">Coiled coil</keyword>
<evidence type="ECO:0000256" key="7">
    <source>
        <dbReference type="ARBA" id="ARBA00022454"/>
    </source>
</evidence>
<comment type="subcellular location">
    <subcellularLocation>
        <location evidence="3">Chromosome</location>
        <location evidence="3">Centromere</location>
    </subcellularLocation>
    <subcellularLocation>
        <location evidence="2">Nucleus</location>
    </subcellularLocation>
</comment>
<evidence type="ECO:0000256" key="6">
    <source>
        <dbReference type="ARBA" id="ARBA00007269"/>
    </source>
</evidence>
<dbReference type="InterPro" id="IPR001279">
    <property type="entry name" value="Metallo-B-lactamas"/>
</dbReference>
<keyword evidence="22" id="KW-0547">Nucleotide-binding</keyword>
<dbReference type="InterPro" id="IPR027417">
    <property type="entry name" value="P-loop_NTPase"/>
</dbReference>
<dbReference type="Gene3D" id="3.60.15.10">
    <property type="entry name" value="Ribonuclease Z/Hydroxyacylglutathione hydrolase-like"/>
    <property type="match status" value="1"/>
</dbReference>
<evidence type="ECO:0000256" key="9">
    <source>
        <dbReference type="ARBA" id="ARBA00022723"/>
    </source>
</evidence>
<evidence type="ECO:0000259" key="25">
    <source>
        <dbReference type="PROSITE" id="PS50016"/>
    </source>
</evidence>
<dbReference type="InterPro" id="IPR036457">
    <property type="entry name" value="PPM-type-like_dom_sf"/>
</dbReference>
<dbReference type="SMART" id="SM00438">
    <property type="entry name" value="ZnF_NFX"/>
    <property type="match status" value="4"/>
</dbReference>
<evidence type="ECO:0000256" key="23">
    <source>
        <dbReference type="SAM" id="Coils"/>
    </source>
</evidence>
<dbReference type="InterPro" id="IPR034078">
    <property type="entry name" value="NFX1_fam"/>
</dbReference>
<evidence type="ECO:0000256" key="5">
    <source>
        <dbReference type="ARBA" id="ARBA00006759"/>
    </source>
</evidence>
<keyword evidence="7" id="KW-0158">Chromosome</keyword>
<evidence type="ECO:0000256" key="11">
    <source>
        <dbReference type="ARBA" id="ARBA00022771"/>
    </source>
</evidence>
<name>A0A812R2B0_SYMPI</name>
<evidence type="ECO:0000256" key="3">
    <source>
        <dbReference type="ARBA" id="ARBA00004584"/>
    </source>
</evidence>
<dbReference type="GO" id="GO:0004416">
    <property type="term" value="F:hydroxyacylglutathione hydrolase activity"/>
    <property type="evidence" value="ECO:0007669"/>
    <property type="project" value="InterPro"/>
</dbReference>
<dbReference type="SUPFAM" id="SSF81606">
    <property type="entry name" value="PP2C-like"/>
    <property type="match status" value="1"/>
</dbReference>
<comment type="similarity">
    <text evidence="4">Belongs to the NUF2 family.</text>
</comment>
<dbReference type="SUPFAM" id="SSF52540">
    <property type="entry name" value="P-loop containing nucleoside triphosphate hydrolases"/>
    <property type="match status" value="1"/>
</dbReference>
<evidence type="ECO:0000256" key="16">
    <source>
        <dbReference type="ARBA" id="ARBA00023054"/>
    </source>
</evidence>
<dbReference type="InterPro" id="IPR001841">
    <property type="entry name" value="Znf_RING"/>
</dbReference>
<evidence type="ECO:0000256" key="2">
    <source>
        <dbReference type="ARBA" id="ARBA00004123"/>
    </source>
</evidence>
<dbReference type="PROSITE" id="PS50089">
    <property type="entry name" value="ZF_RING_2"/>
    <property type="match status" value="1"/>
</dbReference>
<dbReference type="Gene3D" id="3.60.40.10">
    <property type="entry name" value="PPM-type phosphatase domain"/>
    <property type="match status" value="1"/>
</dbReference>
<dbReference type="Gene3D" id="3.40.850.10">
    <property type="entry name" value="Kinesin motor domain"/>
    <property type="match status" value="1"/>
</dbReference>
<feature type="domain" description="RING-type" evidence="27">
    <location>
        <begin position="1787"/>
        <end position="1838"/>
    </location>
</feature>
<keyword evidence="9" id="KW-0479">Metal-binding</keyword>
<evidence type="ECO:0000256" key="22">
    <source>
        <dbReference type="PROSITE-ProRule" id="PRU00283"/>
    </source>
</evidence>
<evidence type="ECO:0000256" key="17">
    <source>
        <dbReference type="ARBA" id="ARBA00023163"/>
    </source>
</evidence>
<dbReference type="CDD" id="cd07723">
    <property type="entry name" value="hydroxyacylglutathione_hydrolase_MBL-fold"/>
    <property type="match status" value="1"/>
</dbReference>
<comment type="similarity">
    <text evidence="5">Belongs to the metallo-beta-lactamase superfamily. Glyoxalase II family.</text>
</comment>
<keyword evidence="18" id="KW-0539">Nucleus</keyword>
<dbReference type="GO" id="GO:0000981">
    <property type="term" value="F:DNA-binding transcription factor activity, RNA polymerase II-specific"/>
    <property type="evidence" value="ECO:0007669"/>
    <property type="project" value="TreeGrafter"/>
</dbReference>
<dbReference type="Pfam" id="PF16123">
    <property type="entry name" value="HAGH_C"/>
    <property type="match status" value="1"/>
</dbReference>
<dbReference type="GO" id="GO:0005524">
    <property type="term" value="F:ATP binding"/>
    <property type="evidence" value="ECO:0007669"/>
    <property type="project" value="UniProtKB-UniRule"/>
</dbReference>
<evidence type="ECO:0000259" key="27">
    <source>
        <dbReference type="PROSITE" id="PS50089"/>
    </source>
</evidence>
<feature type="coiled-coil region" evidence="23">
    <location>
        <begin position="161"/>
        <end position="237"/>
    </location>
</feature>
<dbReference type="InterPro" id="IPR032282">
    <property type="entry name" value="HAGH_C"/>
</dbReference>
<feature type="binding site" evidence="22">
    <location>
        <begin position="861"/>
        <end position="868"/>
    </location>
    <ligand>
        <name>ATP</name>
        <dbReference type="ChEBI" id="CHEBI:30616"/>
    </ligand>
</feature>
<dbReference type="InterPro" id="IPR036961">
    <property type="entry name" value="Kinesin_motor_dom_sf"/>
</dbReference>
<dbReference type="SUPFAM" id="SSF57850">
    <property type="entry name" value="RING/U-box"/>
    <property type="match status" value="1"/>
</dbReference>
<dbReference type="PROSITE" id="PS50067">
    <property type="entry name" value="KINESIN_MOTOR_2"/>
    <property type="match status" value="1"/>
</dbReference>
<keyword evidence="29" id="KW-1185">Reference proteome</keyword>
<evidence type="ECO:0000313" key="28">
    <source>
        <dbReference type="EMBL" id="CAE7415828.1"/>
    </source>
</evidence>